<sequence length="415" mass="45092">MSGSAARASRDELVFVTQFFRPETGAGARRTAAMAEALHERFALSVHTLEPGYPEPSLYSREEWERGDRASAYPVHRGPAFRPHDTSLVRRALREIGMSASLVRGVLARRPRVLLVSTPSMFLAPLAWVAARSCGARFVWDLRDLTWRYARESAPTGGVTRTLLGALEGFMLWLLRRADLVIAATAGLADVIREQGVREDRLVTVTNGVAQSFLARFEGVAAAAPKAAPARPRVTYVGLMGYNHGIGILLDVAREMPEADFVLVGDGPERPAIEARTKAEGIGNVSLRGYVTDADELARLQRESDVLVNHTRGTPTLDRIVYPAKTFEYFATGRPTVYAGAGYAADLFRARDLAIVVPPGDPAAFARGIRAVLADPAGAAERAARARAFVEMGYCREQLMAGLAGELARRFGSTR</sequence>
<accession>A0A933W8G1</accession>
<dbReference type="PANTHER" id="PTHR45947">
    <property type="entry name" value="SULFOQUINOVOSYL TRANSFERASE SQD2"/>
    <property type="match status" value="1"/>
</dbReference>
<dbReference type="InterPro" id="IPR050194">
    <property type="entry name" value="Glycosyltransferase_grp1"/>
</dbReference>
<protein>
    <submittedName>
        <fullName evidence="2">Glycosyltransferase family 4 protein</fullName>
    </submittedName>
</protein>
<dbReference type="GO" id="GO:0016758">
    <property type="term" value="F:hexosyltransferase activity"/>
    <property type="evidence" value="ECO:0007669"/>
    <property type="project" value="TreeGrafter"/>
</dbReference>
<feature type="domain" description="Glycosyltransferase subfamily 4-like N-terminal" evidence="1">
    <location>
        <begin position="26"/>
        <end position="208"/>
    </location>
</feature>
<dbReference type="Pfam" id="PF13579">
    <property type="entry name" value="Glyco_trans_4_4"/>
    <property type="match status" value="1"/>
</dbReference>
<dbReference type="CDD" id="cd03794">
    <property type="entry name" value="GT4_WbuB-like"/>
    <property type="match status" value="1"/>
</dbReference>
<dbReference type="InterPro" id="IPR028098">
    <property type="entry name" value="Glyco_trans_4-like_N"/>
</dbReference>
<dbReference type="Pfam" id="PF13692">
    <property type="entry name" value="Glyco_trans_1_4"/>
    <property type="match status" value="1"/>
</dbReference>
<proteinExistence type="predicted"/>
<evidence type="ECO:0000259" key="1">
    <source>
        <dbReference type="Pfam" id="PF13579"/>
    </source>
</evidence>
<name>A0A933W8G1_UNCEI</name>
<evidence type="ECO:0000313" key="3">
    <source>
        <dbReference type="Proteomes" id="UP000696931"/>
    </source>
</evidence>
<reference evidence="2" key="1">
    <citation type="submission" date="2020-07" db="EMBL/GenBank/DDBJ databases">
        <title>Huge and variable diversity of episymbiotic CPR bacteria and DPANN archaea in groundwater ecosystems.</title>
        <authorList>
            <person name="He C.Y."/>
            <person name="Keren R."/>
            <person name="Whittaker M."/>
            <person name="Farag I.F."/>
            <person name="Doudna J."/>
            <person name="Cate J.H.D."/>
            <person name="Banfield J.F."/>
        </authorList>
    </citation>
    <scope>NUCLEOTIDE SEQUENCE</scope>
    <source>
        <strain evidence="2">NC_groundwater_1813_Pr3_B-0.1um_71_17</strain>
    </source>
</reference>
<organism evidence="2 3">
    <name type="scientific">Eiseniibacteriota bacterium</name>
    <dbReference type="NCBI Taxonomy" id="2212470"/>
    <lineage>
        <taxon>Bacteria</taxon>
        <taxon>Candidatus Eiseniibacteriota</taxon>
    </lineage>
</organism>
<evidence type="ECO:0000313" key="2">
    <source>
        <dbReference type="EMBL" id="MBI5169452.1"/>
    </source>
</evidence>
<dbReference type="PANTHER" id="PTHR45947:SF3">
    <property type="entry name" value="SULFOQUINOVOSYL TRANSFERASE SQD2"/>
    <property type="match status" value="1"/>
</dbReference>
<gene>
    <name evidence="2" type="ORF">HZA61_08195</name>
</gene>
<dbReference type="SUPFAM" id="SSF53756">
    <property type="entry name" value="UDP-Glycosyltransferase/glycogen phosphorylase"/>
    <property type="match status" value="1"/>
</dbReference>
<dbReference type="AlphaFoldDB" id="A0A933W8G1"/>
<dbReference type="Gene3D" id="3.40.50.2000">
    <property type="entry name" value="Glycogen Phosphorylase B"/>
    <property type="match status" value="2"/>
</dbReference>
<dbReference type="EMBL" id="JACRIW010000054">
    <property type="protein sequence ID" value="MBI5169452.1"/>
    <property type="molecule type" value="Genomic_DNA"/>
</dbReference>
<dbReference type="Proteomes" id="UP000696931">
    <property type="component" value="Unassembled WGS sequence"/>
</dbReference>
<comment type="caution">
    <text evidence="2">The sequence shown here is derived from an EMBL/GenBank/DDBJ whole genome shotgun (WGS) entry which is preliminary data.</text>
</comment>